<protein>
    <submittedName>
        <fullName evidence="2">Uncharacterized protein</fullName>
    </submittedName>
</protein>
<gene>
    <name evidence="2" type="ORF">ENV02_01130</name>
</gene>
<proteinExistence type="predicted"/>
<evidence type="ECO:0000313" key="2">
    <source>
        <dbReference type="EMBL" id="HGV66406.1"/>
    </source>
</evidence>
<feature type="transmembrane region" description="Helical" evidence="1">
    <location>
        <begin position="12"/>
        <end position="35"/>
    </location>
</feature>
<feature type="transmembrane region" description="Helical" evidence="1">
    <location>
        <begin position="55"/>
        <end position="72"/>
    </location>
</feature>
<evidence type="ECO:0000256" key="1">
    <source>
        <dbReference type="SAM" id="Phobius"/>
    </source>
</evidence>
<dbReference type="EMBL" id="DTET01000059">
    <property type="protein sequence ID" value="HGV66406.1"/>
    <property type="molecule type" value="Genomic_DNA"/>
</dbReference>
<name>A0A7J3QDC9_9CREN</name>
<reference evidence="2" key="1">
    <citation type="journal article" date="2020" name="mSystems">
        <title>Genome- and Community-Level Interaction Insights into Carbon Utilization and Element Cycling Functions of Hydrothermarchaeota in Hydrothermal Sediment.</title>
        <authorList>
            <person name="Zhou Z."/>
            <person name="Liu Y."/>
            <person name="Xu W."/>
            <person name="Pan J."/>
            <person name="Luo Z.H."/>
            <person name="Li M."/>
        </authorList>
    </citation>
    <scope>NUCLEOTIDE SEQUENCE [LARGE SCALE GENOMIC DNA]</scope>
    <source>
        <strain evidence="2">SpSt-721</strain>
    </source>
</reference>
<accession>A0A7J3QDC9</accession>
<keyword evidence="1" id="KW-0472">Membrane</keyword>
<keyword evidence="1" id="KW-0812">Transmembrane</keyword>
<sequence>MFLIIINILHNIIILITQVIYQGNLLIKYIAIYATTRAIKTSPILALNKFKNVEITPIQYIIYSSILLNFIIKLCKKTIKPILNNIDVKMLPRYGLESIVFIKERYNIM</sequence>
<organism evidence="2">
    <name type="scientific">Ignisphaera aggregans</name>
    <dbReference type="NCBI Taxonomy" id="334771"/>
    <lineage>
        <taxon>Archaea</taxon>
        <taxon>Thermoproteota</taxon>
        <taxon>Thermoprotei</taxon>
        <taxon>Desulfurococcales</taxon>
        <taxon>Desulfurococcaceae</taxon>
        <taxon>Ignisphaera</taxon>
    </lineage>
</organism>
<comment type="caution">
    <text evidence="2">The sequence shown here is derived from an EMBL/GenBank/DDBJ whole genome shotgun (WGS) entry which is preliminary data.</text>
</comment>
<keyword evidence="1" id="KW-1133">Transmembrane helix</keyword>
<dbReference type="AlphaFoldDB" id="A0A7J3QDC9"/>